<dbReference type="Pfam" id="PF05406">
    <property type="entry name" value="WGR"/>
    <property type="match status" value="1"/>
</dbReference>
<dbReference type="SMART" id="SM00773">
    <property type="entry name" value="WGR"/>
    <property type="match status" value="1"/>
</dbReference>
<dbReference type="SUPFAM" id="SSF142921">
    <property type="entry name" value="WGR domain-like"/>
    <property type="match status" value="1"/>
</dbReference>
<gene>
    <name evidence="2" type="ORF">RU07_01395</name>
</gene>
<evidence type="ECO:0000313" key="3">
    <source>
        <dbReference type="Proteomes" id="UP000035017"/>
    </source>
</evidence>
<protein>
    <recommendedName>
        <fullName evidence="1">WGR domain-containing protein</fullName>
    </recommendedName>
</protein>
<dbReference type="InterPro" id="IPR008893">
    <property type="entry name" value="WGR_domain"/>
</dbReference>
<dbReference type="CDD" id="cd07996">
    <property type="entry name" value="WGR_MMR_like"/>
    <property type="match status" value="1"/>
</dbReference>
<organism evidence="2 3">
    <name type="scientific">Agrobacterium tumefaciens</name>
    <dbReference type="NCBI Taxonomy" id="358"/>
    <lineage>
        <taxon>Bacteria</taxon>
        <taxon>Pseudomonadati</taxon>
        <taxon>Pseudomonadota</taxon>
        <taxon>Alphaproteobacteria</taxon>
        <taxon>Hyphomicrobiales</taxon>
        <taxon>Rhizobiaceae</taxon>
        <taxon>Rhizobium/Agrobacterium group</taxon>
        <taxon>Agrobacterium</taxon>
        <taxon>Agrobacterium tumefaciens complex</taxon>
    </lineage>
</organism>
<comment type="caution">
    <text evidence="2">The sequence shown here is derived from an EMBL/GenBank/DDBJ whole genome shotgun (WGS) entry which is preliminary data.</text>
</comment>
<proteinExistence type="predicted"/>
<dbReference type="OrthoDB" id="5801306at2"/>
<sequence length="87" mass="10287">MIYQPYHIYTERTDPTKNMARFYAMEISRSLFGEPCLIRRWGRIGASGQSIVHHFENEHDAVVLFLDLARHKKARGYVPRSAYVEMR</sequence>
<dbReference type="Proteomes" id="UP000035017">
    <property type="component" value="Unassembled WGS sequence"/>
</dbReference>
<dbReference type="AlphaFoldDB" id="A0A0D0L3S3"/>
<dbReference type="Gene3D" id="2.20.140.10">
    <property type="entry name" value="WGR domain"/>
    <property type="match status" value="1"/>
</dbReference>
<name>A0A0D0L3S3_AGRTU</name>
<dbReference type="InterPro" id="IPR049809">
    <property type="entry name" value="YehF/YfeS-like_WGR"/>
</dbReference>
<dbReference type="PROSITE" id="PS51977">
    <property type="entry name" value="WGR"/>
    <property type="match status" value="1"/>
</dbReference>
<dbReference type="InterPro" id="IPR036930">
    <property type="entry name" value="WGR_dom_sf"/>
</dbReference>
<evidence type="ECO:0000313" key="2">
    <source>
        <dbReference type="EMBL" id="KIQ05529.1"/>
    </source>
</evidence>
<evidence type="ECO:0000259" key="1">
    <source>
        <dbReference type="PROSITE" id="PS51977"/>
    </source>
</evidence>
<accession>A0A0D0L3S3</accession>
<reference evidence="2 3" key="1">
    <citation type="submission" date="2014-12" db="EMBL/GenBank/DDBJ databases">
        <title>16Stimator: statistical estimation of ribosomal gene copy numbers from draft genome assemblies.</title>
        <authorList>
            <person name="Perisin M.A."/>
            <person name="Vetter M."/>
            <person name="Gilbert J.A."/>
            <person name="Bergelson J."/>
        </authorList>
    </citation>
    <scope>NUCLEOTIDE SEQUENCE [LARGE SCALE GENOMIC DNA]</scope>
    <source>
        <strain evidence="2 3">MEJ076</strain>
    </source>
</reference>
<feature type="domain" description="WGR" evidence="1">
    <location>
        <begin position="1"/>
        <end position="87"/>
    </location>
</feature>
<dbReference type="EMBL" id="JXQV01000002">
    <property type="protein sequence ID" value="KIQ05529.1"/>
    <property type="molecule type" value="Genomic_DNA"/>
</dbReference>